<dbReference type="SUPFAM" id="SSF57863">
    <property type="entry name" value="ArfGap/RecO-like zinc finger"/>
    <property type="match status" value="1"/>
</dbReference>
<evidence type="ECO:0000256" key="1">
    <source>
        <dbReference type="ARBA" id="ARBA00022468"/>
    </source>
</evidence>
<evidence type="ECO:0000259" key="7">
    <source>
        <dbReference type="PROSITE" id="PS50115"/>
    </source>
</evidence>
<dbReference type="SMART" id="SM00105">
    <property type="entry name" value="ArfGap"/>
    <property type="match status" value="1"/>
</dbReference>
<dbReference type="PANTHER" id="PTHR46395:SF1">
    <property type="entry name" value="ADP-RIBOSYLATION FACTOR GTPASE-ACTIVATING PROTEIN 1"/>
    <property type="match status" value="1"/>
</dbReference>
<accession>A0A7S4AP65</accession>
<dbReference type="InterPro" id="IPR037278">
    <property type="entry name" value="ARFGAP/RecO"/>
</dbReference>
<evidence type="ECO:0000256" key="5">
    <source>
        <dbReference type="PROSITE-ProRule" id="PRU00288"/>
    </source>
</evidence>
<feature type="compositionally biased region" description="Low complexity" evidence="6">
    <location>
        <begin position="330"/>
        <end position="351"/>
    </location>
</feature>
<dbReference type="GO" id="GO:0005096">
    <property type="term" value="F:GTPase activator activity"/>
    <property type="evidence" value="ECO:0007669"/>
    <property type="project" value="UniProtKB-KW"/>
</dbReference>
<evidence type="ECO:0000256" key="4">
    <source>
        <dbReference type="ARBA" id="ARBA00022833"/>
    </source>
</evidence>
<dbReference type="GO" id="GO:0032012">
    <property type="term" value="P:regulation of ARF protein signal transduction"/>
    <property type="evidence" value="ECO:0007669"/>
    <property type="project" value="TreeGrafter"/>
</dbReference>
<sequence length="401" mass="41637">MSQMSPADQAIVGALPGNDRCCDCPQKHPQWASVSFGILLCLDCSGLHRSLGVHISFVRSVAMDSWTEKQLQLMKTGGNKKCNDHLKAKGINPDTPAKAKYEPDAAQLYKEILKARVEGRPEPTALPPPRNKRAAAPSSSSSGMGMSGMGGGGPKGSNDPAGLERMTGETDQQYIARQTRLKAEAQARMRAKFGNNSGRMGGVGSNSNYNPNGAGGGYGIGAPDMDNVINSVSGAFSSGLSMVSSAVNDESARASVSNLANTATSYGGSFWNSLKTTVGDVATSVARPDGEDGLSALQRDIQSQKPKTSKYSGFGSTNNNNNNTGGGGTSTNFNPSSSSMFASFGSNTGVSSNGGGMGRGGAAGLQEAQGMPGEDRNGMERLTGESDEQYVLRQTRQHGAK</sequence>
<dbReference type="PANTHER" id="PTHR46395">
    <property type="entry name" value="ADP-RIBOSYLATION FACTOR GTPASE-ACTIVATING PROTEIN 1"/>
    <property type="match status" value="1"/>
</dbReference>
<keyword evidence="2" id="KW-0479">Metal-binding</keyword>
<evidence type="ECO:0000256" key="6">
    <source>
        <dbReference type="SAM" id="MobiDB-lite"/>
    </source>
</evidence>
<dbReference type="GO" id="GO:0008270">
    <property type="term" value="F:zinc ion binding"/>
    <property type="evidence" value="ECO:0007669"/>
    <property type="project" value="UniProtKB-KW"/>
</dbReference>
<dbReference type="InterPro" id="IPR001164">
    <property type="entry name" value="ArfGAP_dom"/>
</dbReference>
<feature type="compositionally biased region" description="Low complexity" evidence="6">
    <location>
        <begin position="312"/>
        <end position="323"/>
    </location>
</feature>
<dbReference type="Pfam" id="PF01412">
    <property type="entry name" value="ArfGap"/>
    <property type="match status" value="1"/>
</dbReference>
<keyword evidence="4" id="KW-0862">Zinc</keyword>
<dbReference type="GO" id="GO:0000139">
    <property type="term" value="C:Golgi membrane"/>
    <property type="evidence" value="ECO:0007669"/>
    <property type="project" value="TreeGrafter"/>
</dbReference>
<dbReference type="EMBL" id="HBIX01021617">
    <property type="protein sequence ID" value="CAE0722406.1"/>
    <property type="molecule type" value="Transcribed_RNA"/>
</dbReference>
<dbReference type="GO" id="GO:0030100">
    <property type="term" value="P:regulation of endocytosis"/>
    <property type="evidence" value="ECO:0007669"/>
    <property type="project" value="TreeGrafter"/>
</dbReference>
<reference evidence="8" key="1">
    <citation type="submission" date="2021-01" db="EMBL/GenBank/DDBJ databases">
        <authorList>
            <person name="Corre E."/>
            <person name="Pelletier E."/>
            <person name="Niang G."/>
            <person name="Scheremetjew M."/>
            <person name="Finn R."/>
            <person name="Kale V."/>
            <person name="Holt S."/>
            <person name="Cochrane G."/>
            <person name="Meng A."/>
            <person name="Brown T."/>
            <person name="Cohen L."/>
        </authorList>
    </citation>
    <scope>NUCLEOTIDE SEQUENCE</scope>
    <source>
        <strain evidence="8">10249 10 AB</strain>
    </source>
</reference>
<keyword evidence="1" id="KW-0343">GTPase activation</keyword>
<feature type="region of interest" description="Disordered" evidence="6">
    <location>
        <begin position="120"/>
        <end position="165"/>
    </location>
</feature>
<dbReference type="PROSITE" id="PS50115">
    <property type="entry name" value="ARFGAP"/>
    <property type="match status" value="1"/>
</dbReference>
<feature type="compositionally biased region" description="Polar residues" evidence="6">
    <location>
        <begin position="300"/>
        <end position="311"/>
    </location>
</feature>
<proteinExistence type="predicted"/>
<gene>
    <name evidence="8" type="ORF">PAUS00366_LOCUS15161</name>
</gene>
<organism evidence="8">
    <name type="scientific">Pseudo-nitzschia australis</name>
    <dbReference type="NCBI Taxonomy" id="44445"/>
    <lineage>
        <taxon>Eukaryota</taxon>
        <taxon>Sar</taxon>
        <taxon>Stramenopiles</taxon>
        <taxon>Ochrophyta</taxon>
        <taxon>Bacillariophyta</taxon>
        <taxon>Bacillariophyceae</taxon>
        <taxon>Bacillariophycidae</taxon>
        <taxon>Bacillariales</taxon>
        <taxon>Bacillariaceae</taxon>
        <taxon>Pseudo-nitzschia</taxon>
    </lineage>
</organism>
<keyword evidence="3 5" id="KW-0863">Zinc-finger</keyword>
<dbReference type="AlphaFoldDB" id="A0A7S4AP65"/>
<feature type="domain" description="Arf-GAP" evidence="7">
    <location>
        <begin position="1"/>
        <end position="122"/>
    </location>
</feature>
<feature type="region of interest" description="Disordered" evidence="6">
    <location>
        <begin position="289"/>
        <end position="401"/>
    </location>
</feature>
<dbReference type="CDD" id="cd08830">
    <property type="entry name" value="ArfGap_ArfGap1"/>
    <property type="match status" value="1"/>
</dbReference>
<protein>
    <recommendedName>
        <fullName evidence="7">Arf-GAP domain-containing protein</fullName>
    </recommendedName>
</protein>
<feature type="compositionally biased region" description="Basic and acidic residues" evidence="6">
    <location>
        <begin position="373"/>
        <end position="384"/>
    </location>
</feature>
<evidence type="ECO:0000256" key="3">
    <source>
        <dbReference type="ARBA" id="ARBA00022771"/>
    </source>
</evidence>
<evidence type="ECO:0000313" key="8">
    <source>
        <dbReference type="EMBL" id="CAE0722406.1"/>
    </source>
</evidence>
<feature type="compositionally biased region" description="Gly residues" evidence="6">
    <location>
        <begin position="352"/>
        <end position="363"/>
    </location>
</feature>
<name>A0A7S4AP65_9STRA</name>
<evidence type="ECO:0000256" key="2">
    <source>
        <dbReference type="ARBA" id="ARBA00022723"/>
    </source>
</evidence>
<feature type="compositionally biased region" description="Gly residues" evidence="6">
    <location>
        <begin position="145"/>
        <end position="155"/>
    </location>
</feature>
<dbReference type="Gene3D" id="1.10.220.150">
    <property type="entry name" value="Arf GTPase activating protein"/>
    <property type="match status" value="1"/>
</dbReference>
<dbReference type="PRINTS" id="PR00405">
    <property type="entry name" value="REVINTRACTNG"/>
</dbReference>
<dbReference type="InterPro" id="IPR038508">
    <property type="entry name" value="ArfGAP_dom_sf"/>
</dbReference>